<reference evidence="1 2" key="1">
    <citation type="submission" date="2016-10" db="EMBL/GenBank/DDBJ databases">
        <authorList>
            <person name="de Groot N.N."/>
        </authorList>
    </citation>
    <scope>NUCLEOTIDE SEQUENCE [LARGE SCALE GENOMIC DNA]</scope>
    <source>
        <strain evidence="1 2">DSM 9179</strain>
    </source>
</reference>
<feature type="non-terminal residue" evidence="1">
    <location>
        <position position="1"/>
    </location>
</feature>
<organism evidence="1 2">
    <name type="scientific">[Clostridium] fimetarium</name>
    <dbReference type="NCBI Taxonomy" id="99656"/>
    <lineage>
        <taxon>Bacteria</taxon>
        <taxon>Bacillati</taxon>
        <taxon>Bacillota</taxon>
        <taxon>Clostridia</taxon>
        <taxon>Lachnospirales</taxon>
        <taxon>Lachnospiraceae</taxon>
    </lineage>
</organism>
<accession>A0A1I0RYN6</accession>
<evidence type="ECO:0008006" key="3">
    <source>
        <dbReference type="Google" id="ProtNLM"/>
    </source>
</evidence>
<protein>
    <recommendedName>
        <fullName evidence="3">4Fe-4S ferredoxin-type domain-containing protein</fullName>
    </recommendedName>
</protein>
<dbReference type="AlphaFoldDB" id="A0A1I0RYN6"/>
<proteinExistence type="predicted"/>
<gene>
    <name evidence="1" type="ORF">SAMN05421659_1351</name>
</gene>
<dbReference type="Proteomes" id="UP000199701">
    <property type="component" value="Unassembled WGS sequence"/>
</dbReference>
<sequence length="36" mass="4081">IAAKSLEKQITLCGKCIEVCPYTRKYTTFDSILKSK</sequence>
<dbReference type="EMBL" id="FOJI01000035">
    <property type="protein sequence ID" value="SEW46561.1"/>
    <property type="molecule type" value="Genomic_DNA"/>
</dbReference>
<evidence type="ECO:0000313" key="2">
    <source>
        <dbReference type="Proteomes" id="UP000199701"/>
    </source>
</evidence>
<evidence type="ECO:0000313" key="1">
    <source>
        <dbReference type="EMBL" id="SEW46561.1"/>
    </source>
</evidence>
<keyword evidence="2" id="KW-1185">Reference proteome</keyword>
<name>A0A1I0RYN6_9FIRM</name>